<gene>
    <name evidence="4" type="ORF">O0931_19310</name>
</gene>
<dbReference type="InterPro" id="IPR019405">
    <property type="entry name" value="Lactonase_7-beta_prop"/>
</dbReference>
<dbReference type="InterPro" id="IPR050282">
    <property type="entry name" value="Cycloisomerase_2"/>
</dbReference>
<name>A0ABT4L2Q6_9SPHI</name>
<feature type="chain" id="PRO_5046271448" evidence="3">
    <location>
        <begin position="20"/>
        <end position="371"/>
    </location>
</feature>
<dbReference type="Gene3D" id="2.130.10.10">
    <property type="entry name" value="YVTN repeat-like/Quinoprotein amine dehydrogenase"/>
    <property type="match status" value="1"/>
</dbReference>
<keyword evidence="2" id="KW-0313">Glucose metabolism</keyword>
<evidence type="ECO:0000256" key="2">
    <source>
        <dbReference type="ARBA" id="ARBA00022526"/>
    </source>
</evidence>
<dbReference type="Proteomes" id="UP001144341">
    <property type="component" value="Unassembled WGS sequence"/>
</dbReference>
<dbReference type="RefSeq" id="WP_269417124.1">
    <property type="nucleotide sequence ID" value="NZ_JAPWGL010000006.1"/>
</dbReference>
<dbReference type="PANTHER" id="PTHR30344">
    <property type="entry name" value="6-PHOSPHOGLUCONOLACTONASE-RELATED"/>
    <property type="match status" value="1"/>
</dbReference>
<dbReference type="InterPro" id="IPR015943">
    <property type="entry name" value="WD40/YVTN_repeat-like_dom_sf"/>
</dbReference>
<dbReference type="EMBL" id="JAPWGL010000006">
    <property type="protein sequence ID" value="MCZ4225471.1"/>
    <property type="molecule type" value="Genomic_DNA"/>
</dbReference>
<comment type="caution">
    <text evidence="4">The sequence shown here is derived from an EMBL/GenBank/DDBJ whole genome shotgun (WGS) entry which is preliminary data.</text>
</comment>
<organism evidence="4 5">
    <name type="scientific">Pedobacter rhodius</name>
    <dbReference type="NCBI Taxonomy" id="3004098"/>
    <lineage>
        <taxon>Bacteria</taxon>
        <taxon>Pseudomonadati</taxon>
        <taxon>Bacteroidota</taxon>
        <taxon>Sphingobacteriia</taxon>
        <taxon>Sphingobacteriales</taxon>
        <taxon>Sphingobacteriaceae</taxon>
        <taxon>Pedobacter</taxon>
    </lineage>
</organism>
<feature type="signal peptide" evidence="3">
    <location>
        <begin position="1"/>
        <end position="19"/>
    </location>
</feature>
<dbReference type="SUPFAM" id="SSF51004">
    <property type="entry name" value="C-terminal (heme d1) domain of cytochrome cd1-nitrite reductase"/>
    <property type="match status" value="1"/>
</dbReference>
<keyword evidence="3" id="KW-0732">Signal</keyword>
<comment type="similarity">
    <text evidence="1">Belongs to the cycloisomerase 2 family.</text>
</comment>
<evidence type="ECO:0000313" key="4">
    <source>
        <dbReference type="EMBL" id="MCZ4225471.1"/>
    </source>
</evidence>
<accession>A0ABT4L2Q6</accession>
<evidence type="ECO:0000256" key="1">
    <source>
        <dbReference type="ARBA" id="ARBA00005564"/>
    </source>
</evidence>
<dbReference type="Pfam" id="PF10282">
    <property type="entry name" value="Lactonase"/>
    <property type="match status" value="1"/>
</dbReference>
<evidence type="ECO:0000313" key="5">
    <source>
        <dbReference type="Proteomes" id="UP001144341"/>
    </source>
</evidence>
<dbReference type="InterPro" id="IPR011048">
    <property type="entry name" value="Haem_d1_sf"/>
</dbReference>
<reference evidence="4" key="1">
    <citation type="submission" date="2022-12" db="EMBL/GenBank/DDBJ databases">
        <title>Genome sequence of SJ11.</title>
        <authorList>
            <person name="Woo H."/>
        </authorList>
    </citation>
    <scope>NUCLEOTIDE SEQUENCE</scope>
    <source>
        <strain evidence="4">SJ11</strain>
    </source>
</reference>
<evidence type="ECO:0000256" key="3">
    <source>
        <dbReference type="SAM" id="SignalP"/>
    </source>
</evidence>
<dbReference type="PROSITE" id="PS51257">
    <property type="entry name" value="PROKAR_LIPOPROTEIN"/>
    <property type="match status" value="1"/>
</dbReference>
<proteinExistence type="inferred from homology"/>
<sequence>MKKYNLFFLLMSISCAALAQQTNYNLLIGTYTNTPAKSEGIYTYNFNTSTANAKLKFTTKDVANPSYIAISPDKKFAYVVNETGNTSTVSAFKYNATTGALLFINKVESEGADPCYITVDNDNVIVANYSGGSLAAFKRKADGSLNSASLIIKHTGKSIDPKGRQESAHVHMVKFTPDKKFLICNDLGEDRVYIYSYHPKSKKQILVLKNILSTNPGSGPRHITFAPNGKFAYLAHEFNGSITGYYYANGSLKKIQEIGTTPKGFEGRIDGADIHVSADGKFLYETNRGDANTISVFSILSTGILKFVETVSTLGKGPRNFSIDPSGKFLLVAHQYTNDVVIFKRNKITGKLTDSGKRIQVAAPVNLIFTK</sequence>
<dbReference type="PANTHER" id="PTHR30344:SF1">
    <property type="entry name" value="6-PHOSPHOGLUCONOLACTONASE"/>
    <property type="match status" value="1"/>
</dbReference>
<protein>
    <submittedName>
        <fullName evidence="4">Lactonase family protein</fullName>
    </submittedName>
</protein>
<keyword evidence="5" id="KW-1185">Reference proteome</keyword>
<keyword evidence="2" id="KW-0119">Carbohydrate metabolism</keyword>